<keyword evidence="2" id="KW-1133">Transmembrane helix</keyword>
<feature type="compositionally biased region" description="Pro residues" evidence="1">
    <location>
        <begin position="467"/>
        <end position="502"/>
    </location>
</feature>
<name>A0A839SA98_9PSEU</name>
<organism evidence="4 5">
    <name type="scientific">Prauserella isguenensis</name>
    <dbReference type="NCBI Taxonomy" id="1470180"/>
    <lineage>
        <taxon>Bacteria</taxon>
        <taxon>Bacillati</taxon>
        <taxon>Actinomycetota</taxon>
        <taxon>Actinomycetes</taxon>
        <taxon>Pseudonocardiales</taxon>
        <taxon>Pseudonocardiaceae</taxon>
        <taxon>Prauserella</taxon>
    </lineage>
</organism>
<evidence type="ECO:0000313" key="4">
    <source>
        <dbReference type="EMBL" id="MBB3053537.1"/>
    </source>
</evidence>
<dbReference type="InterPro" id="IPR010330">
    <property type="entry name" value="CoiA_nuc"/>
</dbReference>
<dbReference type="Proteomes" id="UP000550714">
    <property type="component" value="Unassembled WGS sequence"/>
</dbReference>
<feature type="region of interest" description="Disordered" evidence="1">
    <location>
        <begin position="1"/>
        <end position="29"/>
    </location>
</feature>
<comment type="caution">
    <text evidence="4">The sequence shown here is derived from an EMBL/GenBank/DDBJ whole genome shotgun (WGS) entry which is preliminary data.</text>
</comment>
<dbReference type="AlphaFoldDB" id="A0A839SA98"/>
<protein>
    <recommendedName>
        <fullName evidence="3">Competence protein CoiA nuclease-like domain-containing protein</fullName>
    </recommendedName>
</protein>
<dbReference type="EMBL" id="JACHWU010000011">
    <property type="protein sequence ID" value="MBB3053537.1"/>
    <property type="molecule type" value="Genomic_DNA"/>
</dbReference>
<keyword evidence="2" id="KW-0812">Transmembrane</keyword>
<proteinExistence type="predicted"/>
<evidence type="ECO:0000259" key="3">
    <source>
        <dbReference type="Pfam" id="PF06054"/>
    </source>
</evidence>
<keyword evidence="2" id="KW-0472">Membrane</keyword>
<reference evidence="4 5" key="1">
    <citation type="submission" date="2020-08" db="EMBL/GenBank/DDBJ databases">
        <title>Genomic Encyclopedia of Type Strains, Phase III (KMG-III): the genomes of soil and plant-associated and newly described type strains.</title>
        <authorList>
            <person name="Whitman W."/>
        </authorList>
    </citation>
    <scope>NUCLEOTIDE SEQUENCE [LARGE SCALE GENOMIC DNA]</scope>
    <source>
        <strain evidence="4 5">CECT 8577</strain>
    </source>
</reference>
<evidence type="ECO:0000313" key="5">
    <source>
        <dbReference type="Proteomes" id="UP000550714"/>
    </source>
</evidence>
<dbReference type="Pfam" id="PF06054">
    <property type="entry name" value="CoiA_nuc"/>
    <property type="match status" value="1"/>
</dbReference>
<evidence type="ECO:0000256" key="2">
    <source>
        <dbReference type="SAM" id="Phobius"/>
    </source>
</evidence>
<feature type="transmembrane region" description="Helical" evidence="2">
    <location>
        <begin position="517"/>
        <end position="536"/>
    </location>
</feature>
<sequence>MATTALLVEDGQTHALDASRDQDDLGGGTSWEQIYKVRDPRPNLQCRVCENPMHAKHSPQGRRGFTHDKRSPHCPASETSESEVHKALKHLCAQWIREHGYEAELEAVGDGWRADVLATGADGARIAFEIQVSAQTEDEARARTERYARDGIACAWIAVGEKNRPWYRPNGALVVPAPDSDDTIDEHTWTVVDGCATWTIRAEGAFRTYGHWEPVAKPDASLKTMVQWITDGRIVPSRPEPHATPQDWWWVYATERAAAEDAGAFENPTDWIHRTHNWRLRQRALRAPATAAAKNRWPGLSDSKIDRAQPGEDRTILAIDPVVYGELVVIRFDNGKTQQAGKENSPPSHLFALLLPDVIAEDEREIKVLADNWSAAEKISRRYPEVRVAVPEGSVPWTLYRYRDGAWIPAGRFGELSKRAPQPAKPKNTAASVDSGAALSTSSASISTSGSPTAAGERSTSSTPAPASVPQPTPPSPPTPPVSNRPAAEPKPPARLSPPPKRLPSAPGSTTPLSWTWWRRAALIAAVLCMALAGLLTTVTDTGFTDLLLWIGGIEAGLLAATATVWAVLRR</sequence>
<keyword evidence="5" id="KW-1185">Reference proteome</keyword>
<feature type="region of interest" description="Disordered" evidence="1">
    <location>
        <begin position="55"/>
        <end position="81"/>
    </location>
</feature>
<dbReference type="RefSeq" id="WP_183659436.1">
    <property type="nucleotide sequence ID" value="NZ_JACHWU010000011.1"/>
</dbReference>
<feature type="domain" description="Competence protein CoiA nuclease-like" evidence="3">
    <location>
        <begin position="81"/>
        <end position="161"/>
    </location>
</feature>
<evidence type="ECO:0000256" key="1">
    <source>
        <dbReference type="SAM" id="MobiDB-lite"/>
    </source>
</evidence>
<accession>A0A839SA98</accession>
<feature type="region of interest" description="Disordered" evidence="1">
    <location>
        <begin position="417"/>
        <end position="510"/>
    </location>
</feature>
<feature type="compositionally biased region" description="Low complexity" evidence="1">
    <location>
        <begin position="435"/>
        <end position="466"/>
    </location>
</feature>
<feature type="transmembrane region" description="Helical" evidence="2">
    <location>
        <begin position="548"/>
        <end position="569"/>
    </location>
</feature>
<gene>
    <name evidence="4" type="ORF">FHS23_004591</name>
</gene>